<sequence>MQHHIELFPLDSVLFPGGLLELRIFEPRYLDLIQRCAKSGEPFGVVALTAGGEVRQRDAGGGFVAEAFHAAGTLAHIERCERPQPGLLQIRCRGGQRFELSSRQQLPHGLWVGEARLLAEDQQVAVPEDLRRVSRQLQVLLSRFEQAVASEDLPLQPPYHWNDCGWLANRWCELLPLPQADKQRLMALDNPLLRLELVADQLDRIERNAS</sequence>
<name>A0AA95SN02_9BURK</name>
<dbReference type="PANTHER" id="PTHR46732:SF8">
    <property type="entry name" value="ATP-DEPENDENT PROTEASE LA (LON) DOMAIN PROTEIN"/>
    <property type="match status" value="1"/>
</dbReference>
<reference evidence="2" key="1">
    <citation type="submission" date="2023-01" db="EMBL/GenBank/DDBJ databases">
        <title>Whole genome sequence of Paucibacter sp. S2-9 isolated from pond sediment.</title>
        <authorList>
            <person name="Jung J.Y."/>
        </authorList>
    </citation>
    <scope>NUCLEOTIDE SEQUENCE</scope>
    <source>
        <strain evidence="2">S2-9</strain>
    </source>
</reference>
<dbReference type="InterPro" id="IPR003111">
    <property type="entry name" value="Lon_prtase_N"/>
</dbReference>
<dbReference type="KEGG" id="pais:PFX98_24505"/>
<dbReference type="Gene3D" id="1.10.4060.10">
    <property type="entry name" value="BPP1347 like domain"/>
    <property type="match status" value="1"/>
</dbReference>
<dbReference type="EMBL" id="CP116346">
    <property type="protein sequence ID" value="WIT11992.1"/>
    <property type="molecule type" value="Genomic_DNA"/>
</dbReference>
<dbReference type="InterPro" id="IPR015947">
    <property type="entry name" value="PUA-like_sf"/>
</dbReference>
<dbReference type="Proteomes" id="UP001177769">
    <property type="component" value="Chromosome"/>
</dbReference>
<evidence type="ECO:0000313" key="2">
    <source>
        <dbReference type="EMBL" id="WIT11992.1"/>
    </source>
</evidence>
<dbReference type="PROSITE" id="PS51787">
    <property type="entry name" value="LON_N"/>
    <property type="match status" value="1"/>
</dbReference>
<dbReference type="SMART" id="SM00464">
    <property type="entry name" value="LON"/>
    <property type="match status" value="1"/>
</dbReference>
<proteinExistence type="predicted"/>
<dbReference type="Pfam" id="PF02190">
    <property type="entry name" value="LON_substr_bdg"/>
    <property type="match status" value="1"/>
</dbReference>
<dbReference type="InterPro" id="IPR046336">
    <property type="entry name" value="Lon_prtase_N_sf"/>
</dbReference>
<accession>A0AA95SN02</accession>
<organism evidence="2 3">
    <name type="scientific">Paucibacter sediminis</name>
    <dbReference type="NCBI Taxonomy" id="3019553"/>
    <lineage>
        <taxon>Bacteria</taxon>
        <taxon>Pseudomonadati</taxon>
        <taxon>Pseudomonadota</taxon>
        <taxon>Betaproteobacteria</taxon>
        <taxon>Burkholderiales</taxon>
        <taxon>Sphaerotilaceae</taxon>
        <taxon>Roseateles</taxon>
    </lineage>
</organism>
<dbReference type="AlphaFoldDB" id="A0AA95SN02"/>
<dbReference type="RefSeq" id="WP_285233081.1">
    <property type="nucleotide sequence ID" value="NZ_CP116346.1"/>
</dbReference>
<dbReference type="SUPFAM" id="SSF88697">
    <property type="entry name" value="PUA domain-like"/>
    <property type="match status" value="1"/>
</dbReference>
<keyword evidence="3" id="KW-1185">Reference proteome</keyword>
<protein>
    <submittedName>
        <fullName evidence="2">LON peptidase substrate-binding domain-containing protein</fullName>
    </submittedName>
</protein>
<evidence type="ECO:0000259" key="1">
    <source>
        <dbReference type="PROSITE" id="PS51787"/>
    </source>
</evidence>
<evidence type="ECO:0000313" key="3">
    <source>
        <dbReference type="Proteomes" id="UP001177769"/>
    </source>
</evidence>
<dbReference type="Gene3D" id="2.30.130.40">
    <property type="entry name" value="LON domain-like"/>
    <property type="match status" value="1"/>
</dbReference>
<gene>
    <name evidence="2" type="ORF">PFX98_24505</name>
</gene>
<feature type="domain" description="Lon N-terminal" evidence="1">
    <location>
        <begin position="4"/>
        <end position="206"/>
    </location>
</feature>
<dbReference type="PANTHER" id="PTHR46732">
    <property type="entry name" value="ATP-DEPENDENT PROTEASE LA (LON) DOMAIN PROTEIN"/>
    <property type="match status" value="1"/>
</dbReference>